<sequence>MTSQGPKKPLKAKQAPRLYTLREYHEECTECGDFQIDSGKVIIPLHMRETFINQALKSRRMRGRSKEEIADFYKSRGYTAGLRLESEEAFDSLFLLPGHSRGDTLKNKYGVVYPWDFERQYRVTGMVTGMQWPYLQFKVIKAVLLLDPRKY</sequence>
<keyword evidence="2" id="KW-1185">Reference proteome</keyword>
<proteinExistence type="predicted"/>
<comment type="caution">
    <text evidence="1">The sequence shown here is derived from an EMBL/GenBank/DDBJ whole genome shotgun (WGS) entry which is preliminary data.</text>
</comment>
<accession>A0ABP8IAY7</accession>
<dbReference type="Proteomes" id="UP001501153">
    <property type="component" value="Unassembled WGS sequence"/>
</dbReference>
<gene>
    <name evidence="1" type="ORF">GCM10023185_17240</name>
</gene>
<protein>
    <submittedName>
        <fullName evidence="1">Uncharacterized protein</fullName>
    </submittedName>
</protein>
<dbReference type="EMBL" id="BAABGZ010000017">
    <property type="protein sequence ID" value="GAA4354923.1"/>
    <property type="molecule type" value="Genomic_DNA"/>
</dbReference>
<reference evidence="2" key="1">
    <citation type="journal article" date="2019" name="Int. J. Syst. Evol. Microbiol.">
        <title>The Global Catalogue of Microorganisms (GCM) 10K type strain sequencing project: providing services to taxonomists for standard genome sequencing and annotation.</title>
        <authorList>
            <consortium name="The Broad Institute Genomics Platform"/>
            <consortium name="The Broad Institute Genome Sequencing Center for Infectious Disease"/>
            <person name="Wu L."/>
            <person name="Ma J."/>
        </authorList>
    </citation>
    <scope>NUCLEOTIDE SEQUENCE [LARGE SCALE GENOMIC DNA]</scope>
    <source>
        <strain evidence="2">JCM 17923</strain>
    </source>
</reference>
<evidence type="ECO:0000313" key="2">
    <source>
        <dbReference type="Proteomes" id="UP001501153"/>
    </source>
</evidence>
<name>A0ABP8IAY7_9BACT</name>
<evidence type="ECO:0000313" key="1">
    <source>
        <dbReference type="EMBL" id="GAA4354923.1"/>
    </source>
</evidence>
<organism evidence="1 2">
    <name type="scientific">Hymenobacter saemangeumensis</name>
    <dbReference type="NCBI Taxonomy" id="1084522"/>
    <lineage>
        <taxon>Bacteria</taxon>
        <taxon>Pseudomonadati</taxon>
        <taxon>Bacteroidota</taxon>
        <taxon>Cytophagia</taxon>
        <taxon>Cytophagales</taxon>
        <taxon>Hymenobacteraceae</taxon>
        <taxon>Hymenobacter</taxon>
    </lineage>
</organism>